<evidence type="ECO:0000313" key="2">
    <source>
        <dbReference type="EMBL" id="BCU03497.1"/>
    </source>
</evidence>
<sequence length="613" mass="66243">MQRDEAAAGTARVPGQAPIAYLVDAYGGEIAGYYLGAAYGLSQSLFDAAVPIERRVILVDTDFGDATAYDAANLVNQMARTDILDDDGHPYWLKGPPGPWLLVDDDNHRRIVDRARRLAMPTRAFPEDEASRASARALVGPRADARVPVGPVTAPVAEPSESVYVRDPTPLCQILPPGSAYADVYDFFDPDISRDEFEREVPPTRRAALRSGNSTIAYDAAQLLRATKGVAGNWERTPAQRTYVLSTPTGSCIFDRDAYVDLVRRSTAAGTNDQQQQQQREEEEEAEATEEEQERAQSIRAPLPLASAMRAPYAPASQSTLAAQTRTQLLQRQRPMTTMARAREAVRPRIAAPAAPLARVAPPPRRAALPAIRPLPQLQREERPTLAPTTRALARARIDQAVQGARQGALVRLIGSPDFVDVMDAPLAADDLADALVRDFASTADPLPVALTSLAVRSLGAPALSEVVDAAIVANLAQDSALDGVGVLRRMGFDPSDNAIIRSILARLTGPTPDREGAIAIIDALPLRDPTNYRRVLAAAARLGSMPVVRYVVESVLRDRPITRDEATLLADVASEAGQRAIASLFLAQAEPLGPVPVSADYREREREYRGAF</sequence>
<reference evidence="2" key="1">
    <citation type="submission" date="2021-04" db="EMBL/GenBank/DDBJ databases">
        <title>Draft Genome Sequence of Pandoravirus japonicus, Isolated from the Sabaishi River of Niigata, Japan.</title>
        <authorList>
            <person name="Hosokawa N."/>
            <person name="Takahashi H."/>
            <person name="Aoki K."/>
            <person name="Takemura M."/>
        </authorList>
    </citation>
    <scope>NUCLEOTIDE SEQUENCE</scope>
</reference>
<proteinExistence type="predicted"/>
<protein>
    <submittedName>
        <fullName evidence="2">Uncharacterized protein</fullName>
    </submittedName>
</protein>
<evidence type="ECO:0000256" key="1">
    <source>
        <dbReference type="SAM" id="MobiDB-lite"/>
    </source>
</evidence>
<dbReference type="EMBL" id="LC625835">
    <property type="protein sequence ID" value="BCU03497.1"/>
    <property type="molecule type" value="Genomic_DNA"/>
</dbReference>
<organism evidence="2 3">
    <name type="scientific">Pandoravirus japonicus</name>
    <dbReference type="NCBI Taxonomy" id="2823154"/>
    <lineage>
        <taxon>Viruses</taxon>
        <taxon>Pandoravirus</taxon>
    </lineage>
</organism>
<evidence type="ECO:0000313" key="3">
    <source>
        <dbReference type="Proteomes" id="UP001253637"/>
    </source>
</evidence>
<feature type="compositionally biased region" description="Acidic residues" evidence="1">
    <location>
        <begin position="281"/>
        <end position="293"/>
    </location>
</feature>
<accession>A0A811BQV3</accession>
<name>A0A811BQV3_9VIRU</name>
<dbReference type="Proteomes" id="UP001253637">
    <property type="component" value="Segment"/>
</dbReference>
<feature type="region of interest" description="Disordered" evidence="1">
    <location>
        <begin position="268"/>
        <end position="298"/>
    </location>
</feature>